<dbReference type="InterPro" id="IPR000847">
    <property type="entry name" value="LysR_HTH_N"/>
</dbReference>
<evidence type="ECO:0000256" key="2">
    <source>
        <dbReference type="ARBA" id="ARBA00023015"/>
    </source>
</evidence>
<sequence length="305" mass="33896">MRFDFETLRLFIFVIEEGSISAASERGNFVVSAVSRRISDLERAAGTPLLLRRSRGVEPTLAGAALYRRAKIVMDHLQQIECEMSQHRDGVRGLVRLSVNLTAMAHYLPKELKSFVNRFPGVQLGLIERLSDQVSRDVFGGDADIGICAASYIDEGLSERPFRMDRLVLITPPDHPLGRRESVKFAETLDYEHVGMQDGASILALATQAAKALGRPMRLAIQVTNFEAIRNMVIAGLGIAIIPEIALAERDHSDYVTVRLDELWAERQLKLLFKPTAPLPIAAMHLLDHLCTKGDKPEICSDLVE</sequence>
<dbReference type="Pfam" id="PF03466">
    <property type="entry name" value="LysR_substrate"/>
    <property type="match status" value="1"/>
</dbReference>
<dbReference type="Proteomes" id="UP001629230">
    <property type="component" value="Unassembled WGS sequence"/>
</dbReference>
<comment type="caution">
    <text evidence="6">The sequence shown here is derived from an EMBL/GenBank/DDBJ whole genome shotgun (WGS) entry which is preliminary data.</text>
</comment>
<dbReference type="InterPro" id="IPR036390">
    <property type="entry name" value="WH_DNA-bd_sf"/>
</dbReference>
<dbReference type="EMBL" id="JAQQEZ010000033">
    <property type="protein sequence ID" value="MFM0005849.1"/>
    <property type="molecule type" value="Genomic_DNA"/>
</dbReference>
<organism evidence="6 7">
    <name type="scientific">Paraburkholderia dipogonis</name>
    <dbReference type="NCBI Taxonomy" id="1211383"/>
    <lineage>
        <taxon>Bacteria</taxon>
        <taxon>Pseudomonadati</taxon>
        <taxon>Pseudomonadota</taxon>
        <taxon>Betaproteobacteria</taxon>
        <taxon>Burkholderiales</taxon>
        <taxon>Burkholderiaceae</taxon>
        <taxon>Paraburkholderia</taxon>
    </lineage>
</organism>
<dbReference type="CDD" id="cd08421">
    <property type="entry name" value="PBP2_LTTR_like_1"/>
    <property type="match status" value="1"/>
</dbReference>
<dbReference type="SUPFAM" id="SSF46785">
    <property type="entry name" value="Winged helix' DNA-binding domain"/>
    <property type="match status" value="1"/>
</dbReference>
<dbReference type="PROSITE" id="PS50931">
    <property type="entry name" value="HTH_LYSR"/>
    <property type="match status" value="1"/>
</dbReference>
<evidence type="ECO:0000313" key="6">
    <source>
        <dbReference type="EMBL" id="MFM0005849.1"/>
    </source>
</evidence>
<gene>
    <name evidence="6" type="ORF">PQR57_33245</name>
</gene>
<dbReference type="PANTHER" id="PTHR30419">
    <property type="entry name" value="HTH-TYPE TRANSCRIPTIONAL REGULATOR YBHD"/>
    <property type="match status" value="1"/>
</dbReference>
<dbReference type="SUPFAM" id="SSF53850">
    <property type="entry name" value="Periplasmic binding protein-like II"/>
    <property type="match status" value="1"/>
</dbReference>
<feature type="domain" description="HTH lysR-type" evidence="5">
    <location>
        <begin position="3"/>
        <end position="60"/>
    </location>
</feature>
<keyword evidence="7" id="KW-1185">Reference proteome</keyword>
<name>A0ABW9B0H1_9BURK</name>
<comment type="similarity">
    <text evidence="1">Belongs to the LysR transcriptional regulatory family.</text>
</comment>
<dbReference type="InterPro" id="IPR005119">
    <property type="entry name" value="LysR_subst-bd"/>
</dbReference>
<protein>
    <submittedName>
        <fullName evidence="6">LysR family transcriptional regulator</fullName>
    </submittedName>
</protein>
<dbReference type="Gene3D" id="3.40.190.10">
    <property type="entry name" value="Periplasmic binding protein-like II"/>
    <property type="match status" value="2"/>
</dbReference>
<keyword evidence="4" id="KW-0804">Transcription</keyword>
<evidence type="ECO:0000313" key="7">
    <source>
        <dbReference type="Proteomes" id="UP001629230"/>
    </source>
</evidence>
<evidence type="ECO:0000256" key="4">
    <source>
        <dbReference type="ARBA" id="ARBA00023163"/>
    </source>
</evidence>
<dbReference type="Gene3D" id="1.10.10.10">
    <property type="entry name" value="Winged helix-like DNA-binding domain superfamily/Winged helix DNA-binding domain"/>
    <property type="match status" value="1"/>
</dbReference>
<keyword evidence="2" id="KW-0805">Transcription regulation</keyword>
<dbReference type="PANTHER" id="PTHR30419:SF2">
    <property type="entry name" value="LYSR FAMILY TRANSCRIPTIONAL REGULATOR"/>
    <property type="match status" value="1"/>
</dbReference>
<dbReference type="RefSeq" id="WP_408180513.1">
    <property type="nucleotide sequence ID" value="NZ_JAQQEZ010000033.1"/>
</dbReference>
<dbReference type="InterPro" id="IPR036388">
    <property type="entry name" value="WH-like_DNA-bd_sf"/>
</dbReference>
<evidence type="ECO:0000256" key="3">
    <source>
        <dbReference type="ARBA" id="ARBA00023125"/>
    </source>
</evidence>
<reference evidence="6 7" key="1">
    <citation type="journal article" date="2024" name="Chem. Sci.">
        <title>Discovery of megapolipeptins by genome mining of a Burkholderiales bacteria collection.</title>
        <authorList>
            <person name="Paulo B.S."/>
            <person name="Recchia M.J.J."/>
            <person name="Lee S."/>
            <person name="Fergusson C.H."/>
            <person name="Romanowski S.B."/>
            <person name="Hernandez A."/>
            <person name="Krull N."/>
            <person name="Liu D.Y."/>
            <person name="Cavanagh H."/>
            <person name="Bos A."/>
            <person name="Gray C.A."/>
            <person name="Murphy B.T."/>
            <person name="Linington R.G."/>
            <person name="Eustaquio A.S."/>
        </authorList>
    </citation>
    <scope>NUCLEOTIDE SEQUENCE [LARGE SCALE GENOMIC DNA]</scope>
    <source>
        <strain evidence="6 7">RL17-350-BIC-A</strain>
    </source>
</reference>
<dbReference type="InterPro" id="IPR050950">
    <property type="entry name" value="HTH-type_LysR_regulators"/>
</dbReference>
<dbReference type="Pfam" id="PF00126">
    <property type="entry name" value="HTH_1"/>
    <property type="match status" value="1"/>
</dbReference>
<evidence type="ECO:0000256" key="1">
    <source>
        <dbReference type="ARBA" id="ARBA00009437"/>
    </source>
</evidence>
<proteinExistence type="inferred from homology"/>
<accession>A0ABW9B0H1</accession>
<keyword evidence="3" id="KW-0238">DNA-binding</keyword>
<evidence type="ECO:0000259" key="5">
    <source>
        <dbReference type="PROSITE" id="PS50931"/>
    </source>
</evidence>